<dbReference type="PANTHER" id="PTHR33692">
    <property type="entry name" value="RIBOSOME MATURATION FACTOR RIMM"/>
    <property type="match status" value="1"/>
</dbReference>
<dbReference type="AlphaFoldDB" id="A0A6J6BRG6"/>
<keyword evidence="3" id="KW-0698">rRNA processing</keyword>
<dbReference type="InterPro" id="IPR056792">
    <property type="entry name" value="PRC_RimM"/>
</dbReference>
<dbReference type="Gene3D" id="2.40.30.60">
    <property type="entry name" value="RimM"/>
    <property type="match status" value="1"/>
</dbReference>
<evidence type="ECO:0000313" key="7">
    <source>
        <dbReference type="EMBL" id="CAB4541592.1"/>
    </source>
</evidence>
<dbReference type="InterPro" id="IPR036976">
    <property type="entry name" value="RimM_N_sf"/>
</dbReference>
<dbReference type="Pfam" id="PF24986">
    <property type="entry name" value="PRC_RimM"/>
    <property type="match status" value="1"/>
</dbReference>
<gene>
    <name evidence="7" type="ORF">UFOPK1446_00436</name>
</gene>
<dbReference type="SUPFAM" id="SSF50346">
    <property type="entry name" value="PRC-barrel domain"/>
    <property type="match status" value="1"/>
</dbReference>
<dbReference type="PANTHER" id="PTHR33692:SF1">
    <property type="entry name" value="RIBOSOME MATURATION FACTOR RIMM"/>
    <property type="match status" value="1"/>
</dbReference>
<evidence type="ECO:0000256" key="1">
    <source>
        <dbReference type="ARBA" id="ARBA00022490"/>
    </source>
</evidence>
<dbReference type="InterPro" id="IPR002676">
    <property type="entry name" value="RimM_N"/>
</dbReference>
<feature type="domain" description="RimM N-terminal" evidence="5">
    <location>
        <begin position="4"/>
        <end position="85"/>
    </location>
</feature>
<evidence type="ECO:0000259" key="6">
    <source>
        <dbReference type="Pfam" id="PF24986"/>
    </source>
</evidence>
<protein>
    <submittedName>
        <fullName evidence="7">Unannotated protein</fullName>
    </submittedName>
</protein>
<dbReference type="InterPro" id="IPR011033">
    <property type="entry name" value="PRC_barrel-like_sf"/>
</dbReference>
<accession>A0A6J6BRG6</accession>
<dbReference type="EMBL" id="CAEZSO010000066">
    <property type="protein sequence ID" value="CAB4541592.1"/>
    <property type="molecule type" value="Genomic_DNA"/>
</dbReference>
<sequence>MLITVGRVGKAHGIRGSVTIQVLTDEPESRFVVGSQIITEPTLPQPLVIAGLKWHSGRLLMDFEGITDRTAAESLRGTLLQVEVDQFERPEDPDEYYDHQLVGLNVRTVNGELLGTIAEISHLPAQDLLVVTPVADVDDSTGPKAEYLIPFVHAIVLSVDLETGLVVDPPPGLLGEIDEPARSDTDA</sequence>
<keyword evidence="2" id="KW-0690">Ribosome biogenesis</keyword>
<evidence type="ECO:0000256" key="4">
    <source>
        <dbReference type="ARBA" id="ARBA00023186"/>
    </source>
</evidence>
<dbReference type="InterPro" id="IPR011961">
    <property type="entry name" value="RimM"/>
</dbReference>
<keyword evidence="1" id="KW-0963">Cytoplasm</keyword>
<keyword evidence="4" id="KW-0143">Chaperone</keyword>
<dbReference type="GO" id="GO:0043022">
    <property type="term" value="F:ribosome binding"/>
    <property type="evidence" value="ECO:0007669"/>
    <property type="project" value="InterPro"/>
</dbReference>
<organism evidence="7">
    <name type="scientific">freshwater metagenome</name>
    <dbReference type="NCBI Taxonomy" id="449393"/>
    <lineage>
        <taxon>unclassified sequences</taxon>
        <taxon>metagenomes</taxon>
        <taxon>ecological metagenomes</taxon>
    </lineage>
</organism>
<name>A0A6J6BRG6_9ZZZZ</name>
<dbReference type="InterPro" id="IPR009000">
    <property type="entry name" value="Transl_B-barrel_sf"/>
</dbReference>
<proteinExistence type="inferred from homology"/>
<feature type="domain" description="Ribosome maturation factor RimM PRC barrel" evidence="6">
    <location>
        <begin position="99"/>
        <end position="173"/>
    </location>
</feature>
<evidence type="ECO:0000256" key="3">
    <source>
        <dbReference type="ARBA" id="ARBA00022552"/>
    </source>
</evidence>
<dbReference type="Gene3D" id="2.30.30.240">
    <property type="entry name" value="PRC-barrel domain"/>
    <property type="match status" value="1"/>
</dbReference>
<dbReference type="Pfam" id="PF01782">
    <property type="entry name" value="RimM"/>
    <property type="match status" value="1"/>
</dbReference>
<dbReference type="GO" id="GO:0006364">
    <property type="term" value="P:rRNA processing"/>
    <property type="evidence" value="ECO:0007669"/>
    <property type="project" value="UniProtKB-KW"/>
</dbReference>
<dbReference type="SUPFAM" id="SSF50447">
    <property type="entry name" value="Translation proteins"/>
    <property type="match status" value="1"/>
</dbReference>
<dbReference type="HAMAP" id="MF_00014">
    <property type="entry name" value="Ribosome_mat_RimM"/>
    <property type="match status" value="1"/>
</dbReference>
<reference evidence="7" key="1">
    <citation type="submission" date="2020-05" db="EMBL/GenBank/DDBJ databases">
        <authorList>
            <person name="Chiriac C."/>
            <person name="Salcher M."/>
            <person name="Ghai R."/>
            <person name="Kavagutti S V."/>
        </authorList>
    </citation>
    <scope>NUCLEOTIDE SEQUENCE</scope>
</reference>
<evidence type="ECO:0000259" key="5">
    <source>
        <dbReference type="Pfam" id="PF01782"/>
    </source>
</evidence>
<evidence type="ECO:0000256" key="2">
    <source>
        <dbReference type="ARBA" id="ARBA00022517"/>
    </source>
</evidence>
<dbReference type="NCBIfam" id="TIGR02273">
    <property type="entry name" value="16S_RimM"/>
    <property type="match status" value="1"/>
</dbReference>
<dbReference type="GO" id="GO:0005840">
    <property type="term" value="C:ribosome"/>
    <property type="evidence" value="ECO:0007669"/>
    <property type="project" value="InterPro"/>
</dbReference>